<evidence type="ECO:0008006" key="3">
    <source>
        <dbReference type="Google" id="ProtNLM"/>
    </source>
</evidence>
<evidence type="ECO:0000313" key="2">
    <source>
        <dbReference type="Proteomes" id="UP001164746"/>
    </source>
</evidence>
<dbReference type="Proteomes" id="UP001164746">
    <property type="component" value="Chromosome 14"/>
</dbReference>
<proteinExistence type="predicted"/>
<protein>
    <recommendedName>
        <fullName evidence="3">C2H2-type domain-containing protein</fullName>
    </recommendedName>
</protein>
<evidence type="ECO:0000313" key="1">
    <source>
        <dbReference type="EMBL" id="WAR26053.1"/>
    </source>
</evidence>
<name>A0ABY7FV20_MYAAR</name>
<gene>
    <name evidence="1" type="ORF">MAR_011757</name>
</gene>
<organism evidence="1 2">
    <name type="scientific">Mya arenaria</name>
    <name type="common">Soft-shell clam</name>
    <dbReference type="NCBI Taxonomy" id="6604"/>
    <lineage>
        <taxon>Eukaryota</taxon>
        <taxon>Metazoa</taxon>
        <taxon>Spiralia</taxon>
        <taxon>Lophotrochozoa</taxon>
        <taxon>Mollusca</taxon>
        <taxon>Bivalvia</taxon>
        <taxon>Autobranchia</taxon>
        <taxon>Heteroconchia</taxon>
        <taxon>Euheterodonta</taxon>
        <taxon>Imparidentia</taxon>
        <taxon>Neoheterodontei</taxon>
        <taxon>Myida</taxon>
        <taxon>Myoidea</taxon>
        <taxon>Myidae</taxon>
        <taxon>Mya</taxon>
    </lineage>
</organism>
<sequence length="231" mass="25959">MKVRKSGVKNIYCSTCKKWITDCFVGRHVQSKTHFMKNQNHELHPRKPKLKSAMDSGSISSTHVMKNVKDKVSDKQQEATHCTVQGDAVTHYTIQGEKVMTWGSEAFQELPQNVLGLSGLDDTWDFESTLMNDEHATENGITTDNGINGVDVQPRSVQYTTHNGLNPWTEFSTEVLSGACPDGSVASTEFPIDVLSGVFPERVCDDPHHNQISYFKCHLCNPTTYKDYESW</sequence>
<reference evidence="1" key="1">
    <citation type="submission" date="2022-11" db="EMBL/GenBank/DDBJ databases">
        <title>Centuries of genome instability and evolution in soft-shell clam transmissible cancer (bioRxiv).</title>
        <authorList>
            <person name="Hart S.F.M."/>
            <person name="Yonemitsu M.A."/>
            <person name="Giersch R.M."/>
            <person name="Beal B.F."/>
            <person name="Arriagada G."/>
            <person name="Davis B.W."/>
            <person name="Ostrander E.A."/>
            <person name="Goff S.P."/>
            <person name="Metzger M.J."/>
        </authorList>
    </citation>
    <scope>NUCLEOTIDE SEQUENCE</scope>
    <source>
        <strain evidence="1">MELC-2E11</strain>
        <tissue evidence="1">Siphon/mantle</tissue>
    </source>
</reference>
<dbReference type="EMBL" id="CP111025">
    <property type="protein sequence ID" value="WAR26053.1"/>
    <property type="molecule type" value="Genomic_DNA"/>
</dbReference>
<accession>A0ABY7FV20</accession>
<keyword evidence="2" id="KW-1185">Reference proteome</keyword>